<dbReference type="PANTHER" id="PTHR35580:SF1">
    <property type="entry name" value="PHYTASE-LIKE DOMAIN-CONTAINING PROTEIN"/>
    <property type="match status" value="1"/>
</dbReference>
<dbReference type="InterPro" id="IPR052918">
    <property type="entry name" value="Motility_Chemotaxis_Reg"/>
</dbReference>
<dbReference type="SUPFAM" id="SSF49299">
    <property type="entry name" value="PKD domain"/>
    <property type="match status" value="1"/>
</dbReference>
<sequence length="1114" mass="115882">MKLLLPFAISAGLLAPRAFAQPSEHPGPANHTLEFIENKGQWDARARYVAPLPGGRLFAETDGLTFALLADGGPAQHGHQGRNESPPPPGQAVRGHAFTLHFEGARPAAITAETPTAEHRSYFLGNDAKHWAADVRSFRTLHYAGLWPGVRARVYESADQHLEYDFELAAGANPAAIALRHDGAESLTLDATGNLVTKTSVGTVMERAPVAWQTTAAGQRQPVACRYVLAGRVAHFALGKYDTTRALTIDPVVVFSTYSGSVADNWGFTATYDAQGNLYSGGIAFGPGYPASPGAFQTSFAALIDIAIIRYNTSVSGPAARVWATYLGGSSADFPHSLVVNNQGELLVLGSSGSLNYPTSAGALQRTFGGGSSTAPLGYGAPYDSPNGSDLVITRLAANGAALVGSTYLGGSDNDGLLPLDPNLSSFSPTPQLPHNYGDPFRGDILVDAADNVYIASHTTSTNFPVARGFSGTYRGGTSDGVVCKLTPGLTALTWGSYLGGSGADAAYSIQLEPVSGDVYVAGGTLSPNFPVTAGAYRTTRPGNVDGFAVRIAANGTALLRASYVGTAAYDQAYFLQLGTDGGVYLLGQTLGQFPVSPGLFSTPVGTQFIQKLDANLGQSLLATAFGSTDPANAGRVALNPTAFLVDRCDRVYVCGWGGQVNGWTGGAPASSPYLSGNGSTDRLPLTTDAAQSVTDGSDFYLAQFSAGLTALAYGTYYGNSDPNSGGEHVDGGTSRFDPRGVVYQAVCSCFSRTGFPIPPGANTYSTVNNSNSPAAAGCNNAAFVFNFQPNIANAGPAQTLCVSASPLALVGSPAGGVWAGPGVSGSVATGFVFTPSPALVGVNVLTYTVVNTGLCTTVDTRRVTVVPAVTAGADTTLCSNTGQSFALRGTPAGGTFSGIGVSGSVATGFVFTSPVNFTGTLTLTYTVTSTGCGGSNAATRQVTVAPVPVLRPSWAPVACPETRLAPLTVRFSLGDIARPPGLTVVWDFGDGSQSTEGSPTHTYTTPGTYQPRVRVRYNSDRCETQANAPLVVVTERKIPNIITPNGDDQNQTFKIGPDCTPRLQVFSRWGQQVFNSPAYHDEWDAAGHPDGVYYYLLSYPDGHRVKGWVEVVR</sequence>
<feature type="region of interest" description="Disordered" evidence="1">
    <location>
        <begin position="70"/>
        <end position="93"/>
    </location>
</feature>
<dbReference type="InterPro" id="IPR057708">
    <property type="entry name" value="DUF7948"/>
</dbReference>
<name>A0ABP7NYV2_9BACT</name>
<dbReference type="PANTHER" id="PTHR35580">
    <property type="entry name" value="CELL SURFACE GLYCOPROTEIN (S-LAYER PROTEIN)-LIKE PROTEIN"/>
    <property type="match status" value="1"/>
</dbReference>
<dbReference type="EMBL" id="BAABDI010000001">
    <property type="protein sequence ID" value="GAA3956796.1"/>
    <property type="molecule type" value="Genomic_DNA"/>
</dbReference>
<dbReference type="Gene3D" id="2.60.40.10">
    <property type="entry name" value="Immunoglobulins"/>
    <property type="match status" value="1"/>
</dbReference>
<evidence type="ECO:0000259" key="3">
    <source>
        <dbReference type="PROSITE" id="PS50093"/>
    </source>
</evidence>
<proteinExistence type="predicted"/>
<dbReference type="Pfam" id="PF25778">
    <property type="entry name" value="DUF7948"/>
    <property type="match status" value="1"/>
</dbReference>
<reference evidence="5" key="1">
    <citation type="journal article" date="2019" name="Int. J. Syst. Evol. Microbiol.">
        <title>The Global Catalogue of Microorganisms (GCM) 10K type strain sequencing project: providing services to taxonomists for standard genome sequencing and annotation.</title>
        <authorList>
            <consortium name="The Broad Institute Genomics Platform"/>
            <consortium name="The Broad Institute Genome Sequencing Center for Infectious Disease"/>
            <person name="Wu L."/>
            <person name="Ma J."/>
        </authorList>
    </citation>
    <scope>NUCLEOTIDE SEQUENCE [LARGE SCALE GENOMIC DNA]</scope>
    <source>
        <strain evidence="5">JCM 17217</strain>
    </source>
</reference>
<dbReference type="Pfam" id="PF18911">
    <property type="entry name" value="PKD_4"/>
    <property type="match status" value="1"/>
</dbReference>
<keyword evidence="2" id="KW-0732">Signal</keyword>
<dbReference type="InterPro" id="IPR013783">
    <property type="entry name" value="Ig-like_fold"/>
</dbReference>
<evidence type="ECO:0000313" key="4">
    <source>
        <dbReference type="EMBL" id="GAA3956796.1"/>
    </source>
</evidence>
<dbReference type="SMART" id="SM00089">
    <property type="entry name" value="PKD"/>
    <property type="match status" value="1"/>
</dbReference>
<accession>A0ABP7NYV2</accession>
<evidence type="ECO:0000313" key="5">
    <source>
        <dbReference type="Proteomes" id="UP001501556"/>
    </source>
</evidence>
<dbReference type="InterPro" id="IPR000601">
    <property type="entry name" value="PKD_dom"/>
</dbReference>
<feature type="chain" id="PRO_5046965429" description="PKD domain-containing protein" evidence="2">
    <location>
        <begin position="21"/>
        <end position="1114"/>
    </location>
</feature>
<protein>
    <recommendedName>
        <fullName evidence="3">PKD domain-containing protein</fullName>
    </recommendedName>
</protein>
<feature type="domain" description="PKD" evidence="3">
    <location>
        <begin position="953"/>
        <end position="1016"/>
    </location>
</feature>
<evidence type="ECO:0000256" key="1">
    <source>
        <dbReference type="SAM" id="MobiDB-lite"/>
    </source>
</evidence>
<evidence type="ECO:0000256" key="2">
    <source>
        <dbReference type="SAM" id="SignalP"/>
    </source>
</evidence>
<comment type="caution">
    <text evidence="4">The sequence shown here is derived from an EMBL/GenBank/DDBJ whole genome shotgun (WGS) entry which is preliminary data.</text>
</comment>
<keyword evidence="5" id="KW-1185">Reference proteome</keyword>
<dbReference type="CDD" id="cd00146">
    <property type="entry name" value="PKD"/>
    <property type="match status" value="1"/>
</dbReference>
<dbReference type="Pfam" id="PF13585">
    <property type="entry name" value="CHU_C"/>
    <property type="match status" value="1"/>
</dbReference>
<dbReference type="PROSITE" id="PS50093">
    <property type="entry name" value="PKD"/>
    <property type="match status" value="1"/>
</dbReference>
<feature type="signal peptide" evidence="2">
    <location>
        <begin position="1"/>
        <end position="20"/>
    </location>
</feature>
<dbReference type="InterPro" id="IPR022409">
    <property type="entry name" value="PKD/Chitinase_dom"/>
</dbReference>
<dbReference type="Proteomes" id="UP001501556">
    <property type="component" value="Unassembled WGS sequence"/>
</dbReference>
<dbReference type="RefSeq" id="WP_345119727.1">
    <property type="nucleotide sequence ID" value="NZ_BAABDI010000001.1"/>
</dbReference>
<gene>
    <name evidence="4" type="ORF">GCM10022407_00350</name>
</gene>
<dbReference type="InterPro" id="IPR035986">
    <property type="entry name" value="PKD_dom_sf"/>
</dbReference>
<organism evidence="4 5">
    <name type="scientific">Hymenobacter antarcticus</name>
    <dbReference type="NCBI Taxonomy" id="486270"/>
    <lineage>
        <taxon>Bacteria</taxon>
        <taxon>Pseudomonadati</taxon>
        <taxon>Bacteroidota</taxon>
        <taxon>Cytophagia</taxon>
        <taxon>Cytophagales</taxon>
        <taxon>Hymenobacteraceae</taxon>
        <taxon>Hymenobacter</taxon>
    </lineage>
</organism>